<accession>A0AAD7Y6T3</accession>
<comment type="caution">
    <text evidence="6">The sequence shown here is derived from an EMBL/GenBank/DDBJ whole genome shotgun (WGS) entry which is preliminary data.</text>
</comment>
<keyword evidence="3" id="KW-1015">Disulfide bond</keyword>
<dbReference type="PANTHER" id="PTHR10083:SF374">
    <property type="entry name" value="BPTI_KUNITZ INHIBITOR DOMAIN-CONTAINING PROTEIN"/>
    <property type="match status" value="1"/>
</dbReference>
<keyword evidence="2" id="KW-0722">Serine protease inhibitor</keyword>
<evidence type="ECO:0000313" key="6">
    <source>
        <dbReference type="EMBL" id="KAJ8704586.1"/>
    </source>
</evidence>
<dbReference type="PROSITE" id="PS00280">
    <property type="entry name" value="BPTI_KUNITZ_1"/>
    <property type="match status" value="1"/>
</dbReference>
<dbReference type="PANTHER" id="PTHR10083">
    <property type="entry name" value="KUNITZ-TYPE PROTEASE INHIBITOR-RELATED"/>
    <property type="match status" value="1"/>
</dbReference>
<dbReference type="CDD" id="cd00109">
    <property type="entry name" value="Kunitz-type"/>
    <property type="match status" value="1"/>
</dbReference>
<keyword evidence="1" id="KW-0646">Protease inhibitor</keyword>
<gene>
    <name evidence="6" type="ORF">PYW07_011774</name>
</gene>
<dbReference type="AlphaFoldDB" id="A0AAD7Y6T3"/>
<keyword evidence="7" id="KW-1185">Reference proteome</keyword>
<dbReference type="GO" id="GO:0004867">
    <property type="term" value="F:serine-type endopeptidase inhibitor activity"/>
    <property type="evidence" value="ECO:0007669"/>
    <property type="project" value="UniProtKB-KW"/>
</dbReference>
<feature type="signal peptide" evidence="4">
    <location>
        <begin position="1"/>
        <end position="16"/>
    </location>
</feature>
<dbReference type="InterPro" id="IPR020901">
    <property type="entry name" value="Prtase_inh_Kunz-CS"/>
</dbReference>
<keyword evidence="4" id="KW-0732">Signal</keyword>
<evidence type="ECO:0000259" key="5">
    <source>
        <dbReference type="PROSITE" id="PS50279"/>
    </source>
</evidence>
<organism evidence="6 7">
    <name type="scientific">Mythimna separata</name>
    <name type="common">Oriental armyworm</name>
    <name type="synonym">Pseudaletia separata</name>
    <dbReference type="NCBI Taxonomy" id="271217"/>
    <lineage>
        <taxon>Eukaryota</taxon>
        <taxon>Metazoa</taxon>
        <taxon>Ecdysozoa</taxon>
        <taxon>Arthropoda</taxon>
        <taxon>Hexapoda</taxon>
        <taxon>Insecta</taxon>
        <taxon>Pterygota</taxon>
        <taxon>Neoptera</taxon>
        <taxon>Endopterygota</taxon>
        <taxon>Lepidoptera</taxon>
        <taxon>Glossata</taxon>
        <taxon>Ditrysia</taxon>
        <taxon>Noctuoidea</taxon>
        <taxon>Noctuidae</taxon>
        <taxon>Noctuinae</taxon>
        <taxon>Hadenini</taxon>
        <taxon>Mythimna</taxon>
    </lineage>
</organism>
<dbReference type="InterPro" id="IPR036880">
    <property type="entry name" value="Kunitz_BPTI_sf"/>
</dbReference>
<reference evidence="6" key="1">
    <citation type="submission" date="2023-03" db="EMBL/GenBank/DDBJ databases">
        <title>Chromosome-level genomes of two armyworms, Mythimna separata and Mythimna loreyi, provide insights into the biosynthesis and reception of sex pheromones.</title>
        <authorList>
            <person name="Zhao H."/>
        </authorList>
    </citation>
    <scope>NUCLEOTIDE SEQUENCE</scope>
    <source>
        <strain evidence="6">BeijingLab</strain>
        <tissue evidence="6">Pupa</tissue>
    </source>
</reference>
<sequence>MKLFCFLVLFAAVVYAAINPICLEPTDPGRCMFRIPRYTYNSTTGRCERFTWRGCGGNSNNFVTMANCSETCES</sequence>
<dbReference type="InterPro" id="IPR050098">
    <property type="entry name" value="TFPI/VKTCI-like"/>
</dbReference>
<dbReference type="InterPro" id="IPR002223">
    <property type="entry name" value="Kunitz_BPTI"/>
</dbReference>
<dbReference type="SUPFAM" id="SSF57362">
    <property type="entry name" value="BPTI-like"/>
    <property type="match status" value="1"/>
</dbReference>
<evidence type="ECO:0000256" key="1">
    <source>
        <dbReference type="ARBA" id="ARBA00022690"/>
    </source>
</evidence>
<evidence type="ECO:0000256" key="3">
    <source>
        <dbReference type="ARBA" id="ARBA00023157"/>
    </source>
</evidence>
<protein>
    <recommendedName>
        <fullName evidence="5">BPTI/Kunitz inhibitor domain-containing protein</fullName>
    </recommendedName>
</protein>
<evidence type="ECO:0000256" key="2">
    <source>
        <dbReference type="ARBA" id="ARBA00022900"/>
    </source>
</evidence>
<feature type="chain" id="PRO_5042033326" description="BPTI/Kunitz inhibitor domain-containing protein" evidence="4">
    <location>
        <begin position="17"/>
        <end position="74"/>
    </location>
</feature>
<dbReference type="GO" id="GO:0005615">
    <property type="term" value="C:extracellular space"/>
    <property type="evidence" value="ECO:0007669"/>
    <property type="project" value="TreeGrafter"/>
</dbReference>
<dbReference type="Gene3D" id="4.10.410.10">
    <property type="entry name" value="Pancreatic trypsin inhibitor Kunitz domain"/>
    <property type="match status" value="1"/>
</dbReference>
<dbReference type="PROSITE" id="PS50279">
    <property type="entry name" value="BPTI_KUNITZ_2"/>
    <property type="match status" value="1"/>
</dbReference>
<dbReference type="Proteomes" id="UP001231518">
    <property type="component" value="Chromosome 29"/>
</dbReference>
<evidence type="ECO:0000256" key="4">
    <source>
        <dbReference type="SAM" id="SignalP"/>
    </source>
</evidence>
<name>A0AAD7Y6T3_MYTSE</name>
<dbReference type="EMBL" id="JARGEI010000031">
    <property type="protein sequence ID" value="KAJ8704586.1"/>
    <property type="molecule type" value="Genomic_DNA"/>
</dbReference>
<dbReference type="SMART" id="SM00131">
    <property type="entry name" value="KU"/>
    <property type="match status" value="1"/>
</dbReference>
<feature type="domain" description="BPTI/Kunitz inhibitor" evidence="5">
    <location>
        <begin position="22"/>
        <end position="72"/>
    </location>
</feature>
<proteinExistence type="predicted"/>
<dbReference type="Pfam" id="PF00014">
    <property type="entry name" value="Kunitz_BPTI"/>
    <property type="match status" value="1"/>
</dbReference>
<dbReference type="PRINTS" id="PR00759">
    <property type="entry name" value="BASICPTASE"/>
</dbReference>
<evidence type="ECO:0000313" key="7">
    <source>
        <dbReference type="Proteomes" id="UP001231518"/>
    </source>
</evidence>